<dbReference type="PANTHER" id="PTHR42885">
    <property type="entry name" value="HISTIDINOL-PHOSPHATE AMINOTRANSFERASE-RELATED"/>
    <property type="match status" value="1"/>
</dbReference>
<reference evidence="7" key="1">
    <citation type="journal article" date="2019" name="Int. J. Syst. Evol. Microbiol.">
        <title>The Global Catalogue of Microorganisms (GCM) 10K type strain sequencing project: providing services to taxonomists for standard genome sequencing and annotation.</title>
        <authorList>
            <consortium name="The Broad Institute Genomics Platform"/>
            <consortium name="The Broad Institute Genome Sequencing Center for Infectious Disease"/>
            <person name="Wu L."/>
            <person name="Ma J."/>
        </authorList>
    </citation>
    <scope>NUCLEOTIDE SEQUENCE [LARGE SCALE GENOMIC DNA]</scope>
    <source>
        <strain evidence="7">CCUG 55328</strain>
    </source>
</reference>
<proteinExistence type="inferred from homology"/>
<gene>
    <name evidence="6" type="ORF">ACFQ3C_07790</name>
</gene>
<dbReference type="InterPro" id="IPR015422">
    <property type="entry name" value="PyrdxlP-dep_Trfase_small"/>
</dbReference>
<comment type="similarity">
    <text evidence="3">Belongs to the class-I pyridoxal-phosphate-dependent aminotransferase family.</text>
</comment>
<evidence type="ECO:0000256" key="2">
    <source>
        <dbReference type="ARBA" id="ARBA00022898"/>
    </source>
</evidence>
<keyword evidence="7" id="KW-1185">Reference proteome</keyword>
<dbReference type="PROSITE" id="PS00105">
    <property type="entry name" value="AA_TRANSFER_CLASS_1"/>
    <property type="match status" value="1"/>
</dbReference>
<dbReference type="InterPro" id="IPR004838">
    <property type="entry name" value="NHTrfase_class1_PyrdxlP-BS"/>
</dbReference>
<keyword evidence="2" id="KW-0663">Pyridoxal phosphate</keyword>
<protein>
    <recommendedName>
        <fullName evidence="3">Aminotransferase</fullName>
        <ecNumber evidence="3">2.6.1.-</ecNumber>
    </recommendedName>
</protein>
<dbReference type="PANTHER" id="PTHR42885:SF1">
    <property type="entry name" value="THREONINE-PHOSPHATE DECARBOXYLASE"/>
    <property type="match status" value="1"/>
</dbReference>
<evidence type="ECO:0000313" key="6">
    <source>
        <dbReference type="EMBL" id="MFD1194568.1"/>
    </source>
</evidence>
<dbReference type="GO" id="GO:0008483">
    <property type="term" value="F:transaminase activity"/>
    <property type="evidence" value="ECO:0007669"/>
    <property type="project" value="UniProtKB-KW"/>
</dbReference>
<comment type="caution">
    <text evidence="6">The sequence shown here is derived from an EMBL/GenBank/DDBJ whole genome shotgun (WGS) entry which is preliminary data.</text>
</comment>
<dbReference type="InterPro" id="IPR015421">
    <property type="entry name" value="PyrdxlP-dep_Trfase_major"/>
</dbReference>
<dbReference type="Pfam" id="PF00155">
    <property type="entry name" value="Aminotran_1_2"/>
    <property type="match status" value="1"/>
</dbReference>
<sequence length="334" mass="35404">MTQTHTDPTQDAALPRPSGALRDHGGGLDGAVACFGGARAEWIDLSTGINPCPWPVARVDLPDSAWTALPDRGAARALEDAARKLWQVPDGMGILAAPGASALIARIPGLANAGRVHIPQPTYNEHAAAFALHGWDIRPQADGPHQARVIVHPNNPDGRWYGPADLADAPLVVVDESFCDVAPDRSLLPHLPREGAIILKSFGKFWGLAGLRLGFAIGDPALLARLAEGLGPWPVSGPALAIGAAALADRDWARATRARLAADSGRLDALMRRAGATAEGGTDLFRLYAVDDAETWQARLAAARIWSRIFPWSRTLIRLGLPAPADWARIEGAL</sequence>
<dbReference type="Gene3D" id="3.40.640.10">
    <property type="entry name" value="Type I PLP-dependent aspartate aminotransferase-like (Major domain)"/>
    <property type="match status" value="1"/>
</dbReference>
<dbReference type="InterPro" id="IPR004839">
    <property type="entry name" value="Aminotransferase_I/II_large"/>
</dbReference>
<organism evidence="6 7">
    <name type="scientific">Seohaeicola saemankumensis</name>
    <dbReference type="NCBI Taxonomy" id="481181"/>
    <lineage>
        <taxon>Bacteria</taxon>
        <taxon>Pseudomonadati</taxon>
        <taxon>Pseudomonadota</taxon>
        <taxon>Alphaproteobacteria</taxon>
        <taxon>Rhodobacterales</taxon>
        <taxon>Roseobacteraceae</taxon>
        <taxon>Seohaeicola</taxon>
    </lineage>
</organism>
<dbReference type="RefSeq" id="WP_380790208.1">
    <property type="nucleotide sequence ID" value="NZ_JBHTKR010000003.1"/>
</dbReference>
<dbReference type="EC" id="2.6.1.-" evidence="3"/>
<evidence type="ECO:0000256" key="3">
    <source>
        <dbReference type="RuleBase" id="RU000481"/>
    </source>
</evidence>
<name>A0ABW3TBT4_9RHOB</name>
<keyword evidence="3 6" id="KW-0032">Aminotransferase</keyword>
<evidence type="ECO:0000256" key="4">
    <source>
        <dbReference type="SAM" id="MobiDB-lite"/>
    </source>
</evidence>
<dbReference type="EMBL" id="JBHTKR010000003">
    <property type="protein sequence ID" value="MFD1194568.1"/>
    <property type="molecule type" value="Genomic_DNA"/>
</dbReference>
<evidence type="ECO:0000256" key="1">
    <source>
        <dbReference type="ARBA" id="ARBA00001933"/>
    </source>
</evidence>
<dbReference type="InterPro" id="IPR015424">
    <property type="entry name" value="PyrdxlP-dep_Trfase"/>
</dbReference>
<dbReference type="SUPFAM" id="SSF53383">
    <property type="entry name" value="PLP-dependent transferases"/>
    <property type="match status" value="1"/>
</dbReference>
<feature type="domain" description="Aminotransferase class I/classII large" evidence="5">
    <location>
        <begin position="42"/>
        <end position="278"/>
    </location>
</feature>
<evidence type="ECO:0000259" key="5">
    <source>
        <dbReference type="Pfam" id="PF00155"/>
    </source>
</evidence>
<keyword evidence="3" id="KW-0808">Transferase</keyword>
<evidence type="ECO:0000313" key="7">
    <source>
        <dbReference type="Proteomes" id="UP001597151"/>
    </source>
</evidence>
<dbReference type="Gene3D" id="3.90.1150.10">
    <property type="entry name" value="Aspartate Aminotransferase, domain 1"/>
    <property type="match status" value="1"/>
</dbReference>
<accession>A0ABW3TBT4</accession>
<feature type="region of interest" description="Disordered" evidence="4">
    <location>
        <begin position="1"/>
        <end position="22"/>
    </location>
</feature>
<dbReference type="Proteomes" id="UP001597151">
    <property type="component" value="Unassembled WGS sequence"/>
</dbReference>
<comment type="cofactor">
    <cofactor evidence="1 3">
        <name>pyridoxal 5'-phosphate</name>
        <dbReference type="ChEBI" id="CHEBI:597326"/>
    </cofactor>
</comment>